<dbReference type="AlphaFoldDB" id="A0A6J4N714"/>
<dbReference type="EMBL" id="CADCUK010000140">
    <property type="protein sequence ID" value="CAA9380080.1"/>
    <property type="molecule type" value="Genomic_DNA"/>
</dbReference>
<feature type="region of interest" description="Disordered" evidence="1">
    <location>
        <begin position="1"/>
        <end position="179"/>
    </location>
</feature>
<feature type="compositionally biased region" description="Basic and acidic residues" evidence="1">
    <location>
        <begin position="66"/>
        <end position="76"/>
    </location>
</feature>
<feature type="compositionally biased region" description="Low complexity" evidence="1">
    <location>
        <begin position="53"/>
        <end position="65"/>
    </location>
</feature>
<dbReference type="GO" id="GO:0003984">
    <property type="term" value="F:acetolactate synthase activity"/>
    <property type="evidence" value="ECO:0007669"/>
    <property type="project" value="UniProtKB-EC"/>
</dbReference>
<name>A0A6J4N714_9ACTN</name>
<sequence length="179" mass="19630">DHAHALGPGGEQARCPGPGRGAVQPPRLQHREPRRRPDRAQRDLPDDDRGQRRAVAAGAGHQAAEQARRGDQDRRARPGTVGGARAAAGQGEGRREHPRSGPRGRAAVPREGRRRGHRRGDRPDRRQHRQARRLPACRRALRGPRARAVRDGRDRPGLALDHRAHAAPDPHAGTAGRRL</sequence>
<feature type="non-terminal residue" evidence="2">
    <location>
        <position position="1"/>
    </location>
</feature>
<feature type="non-terminal residue" evidence="2">
    <location>
        <position position="179"/>
    </location>
</feature>
<gene>
    <name evidence="2" type="ORF">AVDCRST_MAG47-2081</name>
</gene>
<evidence type="ECO:0000256" key="1">
    <source>
        <dbReference type="SAM" id="MobiDB-lite"/>
    </source>
</evidence>
<feature type="compositionally biased region" description="Basic and acidic residues" evidence="1">
    <location>
        <begin position="148"/>
        <end position="168"/>
    </location>
</feature>
<protein>
    <submittedName>
        <fullName evidence="2">Acetolactate synthase small subunit</fullName>
        <ecNumber evidence="2">2.2.1.6</ecNumber>
    </submittedName>
</protein>
<feature type="compositionally biased region" description="Basic residues" evidence="1">
    <location>
        <begin position="112"/>
        <end position="147"/>
    </location>
</feature>
<organism evidence="2">
    <name type="scientific">uncultured Nocardioidaceae bacterium</name>
    <dbReference type="NCBI Taxonomy" id="253824"/>
    <lineage>
        <taxon>Bacteria</taxon>
        <taxon>Bacillati</taxon>
        <taxon>Actinomycetota</taxon>
        <taxon>Actinomycetes</taxon>
        <taxon>Propionibacteriales</taxon>
        <taxon>Nocardioidaceae</taxon>
        <taxon>environmental samples</taxon>
    </lineage>
</organism>
<dbReference type="EC" id="2.2.1.6" evidence="2"/>
<feature type="compositionally biased region" description="Basic and acidic residues" evidence="1">
    <location>
        <begin position="38"/>
        <end position="51"/>
    </location>
</feature>
<reference evidence="2" key="1">
    <citation type="submission" date="2020-02" db="EMBL/GenBank/DDBJ databases">
        <authorList>
            <person name="Meier V. D."/>
        </authorList>
    </citation>
    <scope>NUCLEOTIDE SEQUENCE</scope>
    <source>
        <strain evidence="2">AVDCRST_MAG47</strain>
    </source>
</reference>
<accession>A0A6J4N714</accession>
<proteinExistence type="predicted"/>
<evidence type="ECO:0000313" key="2">
    <source>
        <dbReference type="EMBL" id="CAA9380080.1"/>
    </source>
</evidence>
<keyword evidence="2" id="KW-0808">Transferase</keyword>